<evidence type="ECO:0000256" key="2">
    <source>
        <dbReference type="ARBA" id="ARBA00023015"/>
    </source>
</evidence>
<dbReference type="InterPro" id="IPR011608">
    <property type="entry name" value="PRD"/>
</dbReference>
<dbReference type="InterPro" id="IPR002178">
    <property type="entry name" value="PTS_EIIA_type-2_dom"/>
</dbReference>
<accession>A0ABS4F1G1</accession>
<dbReference type="SUPFAM" id="SSF63520">
    <property type="entry name" value="PTS-regulatory domain, PRD"/>
    <property type="match status" value="1"/>
</dbReference>
<gene>
    <name evidence="7" type="ORF">J2Z53_001676</name>
</gene>
<dbReference type="PROSITE" id="PS51094">
    <property type="entry name" value="PTS_EIIA_TYPE_2"/>
    <property type="match status" value="1"/>
</dbReference>
<organism evidence="7 8">
    <name type="scientific">Clostridium moniliforme</name>
    <dbReference type="NCBI Taxonomy" id="39489"/>
    <lineage>
        <taxon>Bacteria</taxon>
        <taxon>Bacillati</taxon>
        <taxon>Bacillota</taxon>
        <taxon>Clostridia</taxon>
        <taxon>Eubacteriales</taxon>
        <taxon>Clostridiaceae</taxon>
        <taxon>Clostridium</taxon>
    </lineage>
</organism>
<dbReference type="SUPFAM" id="SSF55804">
    <property type="entry name" value="Phoshotransferase/anion transport protein"/>
    <property type="match status" value="1"/>
</dbReference>
<keyword evidence="4" id="KW-0804">Transcription</keyword>
<evidence type="ECO:0000256" key="3">
    <source>
        <dbReference type="ARBA" id="ARBA00023159"/>
    </source>
</evidence>
<keyword evidence="8" id="KW-1185">Reference proteome</keyword>
<dbReference type="Gene3D" id="1.10.1790.10">
    <property type="entry name" value="PRD domain"/>
    <property type="match status" value="1"/>
</dbReference>
<evidence type="ECO:0000256" key="1">
    <source>
        <dbReference type="ARBA" id="ARBA00022737"/>
    </source>
</evidence>
<evidence type="ECO:0000259" key="5">
    <source>
        <dbReference type="PROSITE" id="PS51094"/>
    </source>
</evidence>
<dbReference type="PANTHER" id="PTHR30185">
    <property type="entry name" value="CRYPTIC BETA-GLUCOSIDE BGL OPERON ANTITERMINATOR"/>
    <property type="match status" value="1"/>
</dbReference>
<evidence type="ECO:0000313" key="8">
    <source>
        <dbReference type="Proteomes" id="UP000783390"/>
    </source>
</evidence>
<dbReference type="InterPro" id="IPR050661">
    <property type="entry name" value="BglG_antiterminators"/>
</dbReference>
<proteinExistence type="predicted"/>
<dbReference type="Pfam" id="PF00359">
    <property type="entry name" value="PTS_EIIA_2"/>
    <property type="match status" value="1"/>
</dbReference>
<dbReference type="Gene3D" id="3.40.930.10">
    <property type="entry name" value="Mannitol-specific EII, Chain A"/>
    <property type="match status" value="1"/>
</dbReference>
<dbReference type="RefSeq" id="WP_209797017.1">
    <property type="nucleotide sequence ID" value="NZ_JAGGJZ010000004.1"/>
</dbReference>
<dbReference type="EMBL" id="JAGGJZ010000004">
    <property type="protein sequence ID" value="MBP1890092.1"/>
    <property type="molecule type" value="Genomic_DNA"/>
</dbReference>
<comment type="caution">
    <text evidence="7">The sequence shown here is derived from an EMBL/GenBank/DDBJ whole genome shotgun (WGS) entry which is preliminary data.</text>
</comment>
<dbReference type="InterPro" id="IPR036388">
    <property type="entry name" value="WH-like_DNA-bd_sf"/>
</dbReference>
<keyword evidence="1" id="KW-0677">Repeat</keyword>
<dbReference type="Pfam" id="PF05043">
    <property type="entry name" value="Mga"/>
    <property type="match status" value="1"/>
</dbReference>
<keyword evidence="2" id="KW-0805">Transcription regulation</keyword>
<feature type="domain" description="PTS EIIA type-2" evidence="5">
    <location>
        <begin position="475"/>
        <end position="614"/>
    </location>
</feature>
<dbReference type="Pfam" id="PF08279">
    <property type="entry name" value="HTH_11"/>
    <property type="match status" value="1"/>
</dbReference>
<name>A0ABS4F1G1_9CLOT</name>
<reference evidence="7 8" key="1">
    <citation type="submission" date="2021-03" db="EMBL/GenBank/DDBJ databases">
        <title>Genomic Encyclopedia of Type Strains, Phase IV (KMG-IV): sequencing the most valuable type-strain genomes for metagenomic binning, comparative biology and taxonomic classification.</title>
        <authorList>
            <person name="Goeker M."/>
        </authorList>
    </citation>
    <scope>NUCLEOTIDE SEQUENCE [LARGE SCALE GENOMIC DNA]</scope>
    <source>
        <strain evidence="7 8">DSM 3984</strain>
    </source>
</reference>
<dbReference type="InterPro" id="IPR016152">
    <property type="entry name" value="PTrfase/Anion_transptr"/>
</dbReference>
<sequence length="614" mass="72478">MIKKILRQLYYEKNDSNSYTKGGDIANNLNITTRTLRTYIKEINETISNYVEIESKMSKGYKLIVKNERWLSDYLDSYMPDTKDMRIFNTYKLLYKKPHSIFELCENLYLSESVVFKLISNLKVLFNNEKIDIKIIKDKEGNYHLLGNEFQLRNIYIKLSLIEKNENYSKDLDFYFYNGAYKNFKSIENVLTENNVMTETQGKIISLRLVTMIMRYKYDFNIKYSEIKSFKNYCNKEVIIFAEKIFNYINENIISIKEYEKDYILSQILMFNIPTIISDQDEKNIDRALKELDLQFELNLEKDKYFQKRIIKHINKLLYVIDANCYIYRDILEETKKNYVYEYDIAINLANKLEKLFSINVPEQEIALLAIHIAASQIRVNKNNKINVIIISDHGYESQVLYIKINKEFKSYLGNLLIFECEDEAKIYLEDNIKPSLIISDINLKENWECEVIKSISYSRKIRNKINNLINEDKNIKILKNILCKEIVILEEKNVKDSIKTLAMKLRNNVNFYNNIISRENIYSTYIGNGILIPHEIEVTEFGDSKIIIGVSKLGINSFDGNKVNVIFLLSFSKKDNKKLRGVVSMINDLRDDKSFIEKMLKNPSISTLEKILK</sequence>
<evidence type="ECO:0000313" key="7">
    <source>
        <dbReference type="EMBL" id="MBP1890092.1"/>
    </source>
</evidence>
<dbReference type="Pfam" id="PF00874">
    <property type="entry name" value="PRD"/>
    <property type="match status" value="1"/>
</dbReference>
<dbReference type="InterPro" id="IPR013196">
    <property type="entry name" value="HTH_11"/>
</dbReference>
<dbReference type="PANTHER" id="PTHR30185:SF18">
    <property type="entry name" value="TRANSCRIPTIONAL REGULATOR MTLR"/>
    <property type="match status" value="1"/>
</dbReference>
<dbReference type="Gene3D" id="1.10.10.10">
    <property type="entry name" value="Winged helix-like DNA-binding domain superfamily/Winged helix DNA-binding domain"/>
    <property type="match status" value="1"/>
</dbReference>
<evidence type="ECO:0000256" key="4">
    <source>
        <dbReference type="ARBA" id="ARBA00023163"/>
    </source>
</evidence>
<dbReference type="PROSITE" id="PS51372">
    <property type="entry name" value="PRD_2"/>
    <property type="match status" value="1"/>
</dbReference>
<evidence type="ECO:0000259" key="6">
    <source>
        <dbReference type="PROSITE" id="PS51372"/>
    </source>
</evidence>
<keyword evidence="3" id="KW-0010">Activator</keyword>
<dbReference type="InterPro" id="IPR007737">
    <property type="entry name" value="Mga_HTH"/>
</dbReference>
<feature type="domain" description="PRD" evidence="6">
    <location>
        <begin position="276"/>
        <end position="383"/>
    </location>
</feature>
<protein>
    <submittedName>
        <fullName evidence="7">Lichenan operon transcriptional antiterminator</fullName>
    </submittedName>
</protein>
<dbReference type="InterPro" id="IPR036634">
    <property type="entry name" value="PRD_sf"/>
</dbReference>
<dbReference type="Proteomes" id="UP000783390">
    <property type="component" value="Unassembled WGS sequence"/>
</dbReference>